<dbReference type="InterPro" id="IPR001190">
    <property type="entry name" value="SRCR"/>
</dbReference>
<dbReference type="FunFam" id="3.10.250.10:FF:000016">
    <property type="entry name" value="Scavenger receptor cysteine-rich protein type 12"/>
    <property type="match status" value="1"/>
</dbReference>
<evidence type="ECO:0000256" key="6">
    <source>
        <dbReference type="ARBA" id="ARBA00023136"/>
    </source>
</evidence>
<feature type="chain" id="PRO_5032554353" evidence="11">
    <location>
        <begin position="18"/>
        <end position="810"/>
    </location>
</feature>
<dbReference type="InterPro" id="IPR001507">
    <property type="entry name" value="ZP_dom"/>
</dbReference>
<evidence type="ECO:0000313" key="14">
    <source>
        <dbReference type="EMBL" id="VDI43130.1"/>
    </source>
</evidence>
<evidence type="ECO:0000313" key="15">
    <source>
        <dbReference type="Proteomes" id="UP000596742"/>
    </source>
</evidence>
<keyword evidence="7 9" id="KW-1015">Disulfide bond</keyword>
<dbReference type="InterPro" id="IPR036772">
    <property type="entry name" value="SRCR-like_dom_sf"/>
</dbReference>
<dbReference type="InterPro" id="IPR042235">
    <property type="entry name" value="ZP-C_dom"/>
</dbReference>
<dbReference type="FunFam" id="3.10.250.10:FF:000001">
    <property type="entry name" value="Lysyl oxidase 4 isoform X1"/>
    <property type="match status" value="1"/>
</dbReference>
<comment type="caution">
    <text evidence="9">Lacks conserved residue(s) required for the propagation of feature annotation.</text>
</comment>
<evidence type="ECO:0000256" key="1">
    <source>
        <dbReference type="ARBA" id="ARBA00004167"/>
    </source>
</evidence>
<feature type="disulfide bond" evidence="9">
    <location>
        <begin position="228"/>
        <end position="238"/>
    </location>
</feature>
<comment type="subcellular location">
    <subcellularLocation>
        <location evidence="1">Membrane</location>
        <topology evidence="1">Single-pass membrane protein</topology>
    </subcellularLocation>
</comment>
<feature type="region of interest" description="Disordered" evidence="10">
    <location>
        <begin position="730"/>
        <end position="753"/>
    </location>
</feature>
<keyword evidence="4" id="KW-0677">Repeat</keyword>
<dbReference type="Gene3D" id="2.60.40.3210">
    <property type="entry name" value="Zona pellucida, ZP-N domain"/>
    <property type="match status" value="1"/>
</dbReference>
<dbReference type="GO" id="GO:0016020">
    <property type="term" value="C:membrane"/>
    <property type="evidence" value="ECO:0007669"/>
    <property type="project" value="UniProtKB-SubCell"/>
</dbReference>
<feature type="disulfide bond" evidence="9">
    <location>
        <begin position="93"/>
        <end position="103"/>
    </location>
</feature>
<dbReference type="OrthoDB" id="10063988at2759"/>
<evidence type="ECO:0000256" key="9">
    <source>
        <dbReference type="PROSITE-ProRule" id="PRU00196"/>
    </source>
</evidence>
<feature type="signal peptide" evidence="11">
    <location>
        <begin position="1"/>
        <end position="17"/>
    </location>
</feature>
<evidence type="ECO:0000256" key="11">
    <source>
        <dbReference type="SAM" id="SignalP"/>
    </source>
</evidence>
<dbReference type="SMART" id="SM00241">
    <property type="entry name" value="ZP"/>
    <property type="match status" value="1"/>
</dbReference>
<gene>
    <name evidence="14" type="ORF">MGAL_10B082248</name>
</gene>
<keyword evidence="8" id="KW-0325">Glycoprotein</keyword>
<keyword evidence="3 11" id="KW-0732">Signal</keyword>
<evidence type="ECO:0000256" key="4">
    <source>
        <dbReference type="ARBA" id="ARBA00022737"/>
    </source>
</evidence>
<dbReference type="AlphaFoldDB" id="A0A8B6F1I5"/>
<dbReference type="Proteomes" id="UP000596742">
    <property type="component" value="Unassembled WGS sequence"/>
</dbReference>
<dbReference type="InterPro" id="IPR055356">
    <property type="entry name" value="ZP-N"/>
</dbReference>
<feature type="domain" description="ZP" evidence="13">
    <location>
        <begin position="275"/>
        <end position="521"/>
    </location>
</feature>
<keyword evidence="5" id="KW-1133">Transmembrane helix</keyword>
<dbReference type="Pfam" id="PF00100">
    <property type="entry name" value="Zona_pellucida"/>
    <property type="match status" value="1"/>
</dbReference>
<evidence type="ECO:0000256" key="7">
    <source>
        <dbReference type="ARBA" id="ARBA00023157"/>
    </source>
</evidence>
<dbReference type="Gene3D" id="2.60.40.4100">
    <property type="entry name" value="Zona pellucida, ZP-C domain"/>
    <property type="match status" value="1"/>
</dbReference>
<name>A0A8B6F1I5_MYTGA</name>
<feature type="region of interest" description="Disordered" evidence="10">
    <location>
        <begin position="573"/>
        <end position="598"/>
    </location>
</feature>
<feature type="domain" description="SRCR" evidence="12">
    <location>
        <begin position="153"/>
        <end position="260"/>
    </location>
</feature>
<dbReference type="Gene3D" id="3.10.250.10">
    <property type="entry name" value="SRCR-like domain"/>
    <property type="match status" value="2"/>
</dbReference>
<feature type="compositionally biased region" description="Polar residues" evidence="10">
    <location>
        <begin position="650"/>
        <end position="663"/>
    </location>
</feature>
<feature type="compositionally biased region" description="Polar residues" evidence="10">
    <location>
        <begin position="573"/>
        <end position="587"/>
    </location>
</feature>
<accession>A0A8B6F1I5</accession>
<evidence type="ECO:0000256" key="10">
    <source>
        <dbReference type="SAM" id="MobiDB-lite"/>
    </source>
</evidence>
<dbReference type="SMART" id="SM00202">
    <property type="entry name" value="SR"/>
    <property type="match status" value="2"/>
</dbReference>
<comment type="caution">
    <text evidence="14">The sequence shown here is derived from an EMBL/GenBank/DDBJ whole genome shotgun (WGS) entry which is preliminary data.</text>
</comment>
<dbReference type="PANTHER" id="PTHR48071">
    <property type="entry name" value="SRCR DOMAIN-CONTAINING PROTEIN"/>
    <property type="match status" value="1"/>
</dbReference>
<dbReference type="PROSITE" id="PS50287">
    <property type="entry name" value="SRCR_2"/>
    <property type="match status" value="2"/>
</dbReference>
<dbReference type="SUPFAM" id="SSF56487">
    <property type="entry name" value="SRCR-like"/>
    <property type="match status" value="2"/>
</dbReference>
<dbReference type="InterPro" id="IPR055355">
    <property type="entry name" value="ZP-C"/>
</dbReference>
<keyword evidence="6" id="KW-0472">Membrane</keyword>
<evidence type="ECO:0000259" key="13">
    <source>
        <dbReference type="PROSITE" id="PS51034"/>
    </source>
</evidence>
<dbReference type="PRINTS" id="PR00258">
    <property type="entry name" value="SPERACTRCPTR"/>
</dbReference>
<feature type="compositionally biased region" description="Low complexity" evidence="10">
    <location>
        <begin position="612"/>
        <end position="649"/>
    </location>
</feature>
<dbReference type="PANTHER" id="PTHR48071:SF18">
    <property type="entry name" value="DELETED IN MALIGNANT BRAIN TUMORS 1 PROTEIN-RELATED"/>
    <property type="match status" value="1"/>
</dbReference>
<evidence type="ECO:0000256" key="5">
    <source>
        <dbReference type="ARBA" id="ARBA00022989"/>
    </source>
</evidence>
<reference evidence="14" key="1">
    <citation type="submission" date="2018-11" db="EMBL/GenBank/DDBJ databases">
        <authorList>
            <person name="Alioto T."/>
            <person name="Alioto T."/>
        </authorList>
    </citation>
    <scope>NUCLEOTIDE SEQUENCE</scope>
</reference>
<evidence type="ECO:0000256" key="2">
    <source>
        <dbReference type="ARBA" id="ARBA00022692"/>
    </source>
</evidence>
<protein>
    <submittedName>
        <fullName evidence="14">Deleted in malignant brain tumors 1 protein</fullName>
    </submittedName>
</protein>
<feature type="domain" description="SRCR" evidence="12">
    <location>
        <begin position="22"/>
        <end position="124"/>
    </location>
</feature>
<sequence>MLFQLLVLSGTIFLIEGQNISISLAGIGSTSNQGRVEITRNNIIGTVCKDNFNDNAATVVCRQLGFPGGGTAVNDTNRFGAGTGPIWLDDVTCAGNEQHIEQCTARSWNQSDCTHNDDVGVVCSVTSTTLTPATRAPIIVQQSNCNPSRNLDIRLIGPDNLIGVGYVEVLRNGVWGPICDDLWGKQDAQVVCRMLCYNPDIAQAGAPIDIDHGKVRVGTTYHLDDVECTGTETNITQCPQSGGNHNCEAVQQEFASVTCIPLQNSRLTAPIPDLFCANGKFNIQFSRIQDPFLEERHLSIYHPYTGPCNMRKTTSTNYITVIIPYKECGTIVILNATEIIYLNTIRYDYSLIVDGIVRVNTYKVEVCCIFPRDLDIYKGFTPIAESVKKKAPGNFSIIMTFYNDSFITSLNEPVELILGQWLNVALKLEDTEGHPELKLIVPDCKATPSDQPNDPTYFTLFSEKCATDPTLGFFPLNSTTFGFRYQTFKFYQFANVYIHCNAWVCLTTEKNHDCDRTCNQTITAGRRKRDVFSRDVYQLQSQPLKFKQHEDNSLIDRGGGWQVDLATTQRPSTLSATSTIKMRSTKLSSTSVSTVNPTGTTSQYVKVIDVGSSTTGASSVTESATIKRTSTPSPKTKSSTTVKTPPTSKQTVSQSPTTGNGLTSIIVKQNNTNHVKTETSTFSSSNFPFKMYNSTAQLQTTSTTNPIVSVSPTTRNGFNLTTTKQTFQNNSETKKSTLLPPNMPTERDTSADTTQVKLMPENIKMVPETNKLYFGGLGGKLTILSGAARQDVSTYAVISSIVFGLFFILP</sequence>
<evidence type="ECO:0000256" key="8">
    <source>
        <dbReference type="ARBA" id="ARBA00023180"/>
    </source>
</evidence>
<dbReference type="EMBL" id="UYJE01006112">
    <property type="protein sequence ID" value="VDI43130.1"/>
    <property type="molecule type" value="Genomic_DNA"/>
</dbReference>
<keyword evidence="2" id="KW-0812">Transmembrane</keyword>
<feature type="region of interest" description="Disordered" evidence="10">
    <location>
        <begin position="612"/>
        <end position="663"/>
    </location>
</feature>
<dbReference type="Pfam" id="PF00530">
    <property type="entry name" value="SRCR"/>
    <property type="match status" value="2"/>
</dbReference>
<dbReference type="PROSITE" id="PS51034">
    <property type="entry name" value="ZP_2"/>
    <property type="match status" value="1"/>
</dbReference>
<evidence type="ECO:0000259" key="12">
    <source>
        <dbReference type="PROSITE" id="PS50287"/>
    </source>
</evidence>
<keyword evidence="15" id="KW-1185">Reference proteome</keyword>
<proteinExistence type="predicted"/>
<organism evidence="14 15">
    <name type="scientific">Mytilus galloprovincialis</name>
    <name type="common">Mediterranean mussel</name>
    <dbReference type="NCBI Taxonomy" id="29158"/>
    <lineage>
        <taxon>Eukaryota</taxon>
        <taxon>Metazoa</taxon>
        <taxon>Spiralia</taxon>
        <taxon>Lophotrochozoa</taxon>
        <taxon>Mollusca</taxon>
        <taxon>Bivalvia</taxon>
        <taxon>Autobranchia</taxon>
        <taxon>Pteriomorphia</taxon>
        <taxon>Mytilida</taxon>
        <taxon>Mytiloidea</taxon>
        <taxon>Mytilidae</taxon>
        <taxon>Mytilinae</taxon>
        <taxon>Mytilus</taxon>
    </lineage>
</organism>
<dbReference type="Pfam" id="PF23344">
    <property type="entry name" value="ZP-N"/>
    <property type="match status" value="1"/>
</dbReference>
<evidence type="ECO:0000256" key="3">
    <source>
        <dbReference type="ARBA" id="ARBA00022729"/>
    </source>
</evidence>